<dbReference type="InterPro" id="IPR041049">
    <property type="entry name" value="DUF5615"/>
</dbReference>
<gene>
    <name evidence="2" type="ORF">MELA_01042</name>
</gene>
<accession>A0A564ZJE5</accession>
<feature type="domain" description="DUF5615" evidence="1">
    <location>
        <begin position="4"/>
        <end position="103"/>
    </location>
</feature>
<dbReference type="Pfam" id="PF18480">
    <property type="entry name" value="DUF5615"/>
    <property type="match status" value="1"/>
</dbReference>
<dbReference type="EMBL" id="CABIKM010000015">
    <property type="protein sequence ID" value="VUZ84668.1"/>
    <property type="molecule type" value="Genomic_DNA"/>
</dbReference>
<keyword evidence="3" id="KW-1185">Reference proteome</keyword>
<dbReference type="Proteomes" id="UP000334340">
    <property type="component" value="Unassembled WGS sequence"/>
</dbReference>
<proteinExistence type="predicted"/>
<evidence type="ECO:0000313" key="2">
    <source>
        <dbReference type="EMBL" id="VUZ84668.1"/>
    </source>
</evidence>
<evidence type="ECO:0000259" key="1">
    <source>
        <dbReference type="Pfam" id="PF18480"/>
    </source>
</evidence>
<organism evidence="2 3">
    <name type="scientific">Candidatus Methylomirabilis lanthanidiphila</name>
    <dbReference type="NCBI Taxonomy" id="2211376"/>
    <lineage>
        <taxon>Bacteria</taxon>
        <taxon>Candidatus Methylomirabilota</taxon>
        <taxon>Candidatus Methylomirabilia</taxon>
        <taxon>Candidatus Methylomirabilales</taxon>
        <taxon>Candidatus Methylomirabilaceae</taxon>
        <taxon>Candidatus Methylomirabilis</taxon>
    </lineage>
</organism>
<sequence>MKVRLFLDEDVHAGLAHALNLRGIDTVHAQGLKRTGLADAEQLAYAIRHRRCLFSFNVKDFVLLHNLYAMEHRSHYGIIVSRQLPIGLTLARLLRFIDQRTQDAMKNQIAFL</sequence>
<evidence type="ECO:0000313" key="3">
    <source>
        <dbReference type="Proteomes" id="UP000334340"/>
    </source>
</evidence>
<reference evidence="2 3" key="1">
    <citation type="submission" date="2019-07" db="EMBL/GenBank/DDBJ databases">
        <authorList>
            <person name="Cremers G."/>
        </authorList>
    </citation>
    <scope>NUCLEOTIDE SEQUENCE [LARGE SCALE GENOMIC DNA]</scope>
</reference>
<name>A0A564ZJE5_9BACT</name>
<dbReference type="AlphaFoldDB" id="A0A564ZJE5"/>
<protein>
    <recommendedName>
        <fullName evidence="1">DUF5615 domain-containing protein</fullName>
    </recommendedName>
</protein>